<evidence type="ECO:0000256" key="4">
    <source>
        <dbReference type="ARBA" id="ARBA00022989"/>
    </source>
</evidence>
<sequence>EIACSNPMKCKEICGSELGCTNLLILNWSWSLCRRHLEKNQKRGFRDRTSHSWKFFYYYSYNKHRVDSIIQASQNSQLFHYIQSVTSYLAPPVCAVYILAISFERINEQGAFWGLMVGLVVGLIRFIWEFSYTVPSCASQLPDPRQTSFPRCTTYISESSCFSFPVWSQLLYPMQLSQSPRSTFPDCCSGTGIAQMFGST</sequence>
<dbReference type="PROSITE" id="PS50283">
    <property type="entry name" value="NA_SOLUT_SYMP_3"/>
    <property type="match status" value="1"/>
</dbReference>
<feature type="non-terminal residue" evidence="8">
    <location>
        <position position="200"/>
    </location>
</feature>
<reference evidence="8" key="1">
    <citation type="submission" date="2020-08" db="EMBL/GenBank/DDBJ databases">
        <title>Multicomponent nature underlies the extraordinary mechanical properties of spider dragline silk.</title>
        <authorList>
            <person name="Kono N."/>
            <person name="Nakamura H."/>
            <person name="Mori M."/>
            <person name="Yoshida Y."/>
            <person name="Ohtoshi R."/>
            <person name="Malay A.D."/>
            <person name="Moran D.A.P."/>
            <person name="Tomita M."/>
            <person name="Numata K."/>
            <person name="Arakawa K."/>
        </authorList>
    </citation>
    <scope>NUCLEOTIDE SEQUENCE</scope>
</reference>
<evidence type="ECO:0000256" key="6">
    <source>
        <dbReference type="RuleBase" id="RU362091"/>
    </source>
</evidence>
<evidence type="ECO:0000256" key="3">
    <source>
        <dbReference type="ARBA" id="ARBA00022692"/>
    </source>
</evidence>
<feature type="transmembrane region" description="Helical" evidence="7">
    <location>
        <begin position="110"/>
        <end position="128"/>
    </location>
</feature>
<dbReference type="GO" id="GO:0005412">
    <property type="term" value="F:D-glucose:sodium symporter activity"/>
    <property type="evidence" value="ECO:0007669"/>
    <property type="project" value="TreeGrafter"/>
</dbReference>
<dbReference type="Pfam" id="PF00474">
    <property type="entry name" value="SSF"/>
    <property type="match status" value="1"/>
</dbReference>
<dbReference type="PROSITE" id="PS00457">
    <property type="entry name" value="NA_SOLUT_SYMP_2"/>
    <property type="match status" value="1"/>
</dbReference>
<evidence type="ECO:0000313" key="9">
    <source>
        <dbReference type="Proteomes" id="UP000886998"/>
    </source>
</evidence>
<accession>A0A8X6Y5W3</accession>
<dbReference type="InterPro" id="IPR018212">
    <property type="entry name" value="Na/solute_symporter_CS"/>
</dbReference>
<evidence type="ECO:0000256" key="5">
    <source>
        <dbReference type="ARBA" id="ARBA00023136"/>
    </source>
</evidence>
<dbReference type="OrthoDB" id="6132759at2759"/>
<protein>
    <submittedName>
        <fullName evidence="8">Uncharacterized protein</fullName>
    </submittedName>
</protein>
<dbReference type="Proteomes" id="UP000886998">
    <property type="component" value="Unassembled WGS sequence"/>
</dbReference>
<keyword evidence="5 7" id="KW-0472">Membrane</keyword>
<evidence type="ECO:0000256" key="2">
    <source>
        <dbReference type="ARBA" id="ARBA00006434"/>
    </source>
</evidence>
<evidence type="ECO:0000313" key="8">
    <source>
        <dbReference type="EMBL" id="GFY63539.1"/>
    </source>
</evidence>
<dbReference type="InterPro" id="IPR001734">
    <property type="entry name" value="Na/solute_symporter"/>
</dbReference>
<evidence type="ECO:0000256" key="1">
    <source>
        <dbReference type="ARBA" id="ARBA00004141"/>
    </source>
</evidence>
<dbReference type="GO" id="GO:0005886">
    <property type="term" value="C:plasma membrane"/>
    <property type="evidence" value="ECO:0007669"/>
    <property type="project" value="TreeGrafter"/>
</dbReference>
<gene>
    <name evidence="8" type="primary">Slc5a9</name>
    <name evidence="8" type="ORF">TNIN_361681</name>
</gene>
<dbReference type="Gene3D" id="1.20.1730.10">
    <property type="entry name" value="Sodium/glucose cotransporter"/>
    <property type="match status" value="1"/>
</dbReference>
<keyword evidence="4 7" id="KW-1133">Transmembrane helix</keyword>
<dbReference type="InterPro" id="IPR038377">
    <property type="entry name" value="Na/Glc_symporter_sf"/>
</dbReference>
<dbReference type="PANTHER" id="PTHR11819:SF195">
    <property type="entry name" value="SODIUM_GLUCOSE COTRANSPORTER 4"/>
    <property type="match status" value="1"/>
</dbReference>
<name>A0A8X6Y5W3_9ARAC</name>
<dbReference type="EMBL" id="BMAV01014830">
    <property type="protein sequence ID" value="GFY63539.1"/>
    <property type="molecule type" value="Genomic_DNA"/>
</dbReference>
<keyword evidence="9" id="KW-1185">Reference proteome</keyword>
<dbReference type="PANTHER" id="PTHR11819">
    <property type="entry name" value="SOLUTE CARRIER FAMILY 5"/>
    <property type="match status" value="1"/>
</dbReference>
<comment type="subcellular location">
    <subcellularLocation>
        <location evidence="1">Membrane</location>
        <topology evidence="1">Multi-pass membrane protein</topology>
    </subcellularLocation>
</comment>
<dbReference type="AlphaFoldDB" id="A0A8X6Y5W3"/>
<keyword evidence="3 7" id="KW-0812">Transmembrane</keyword>
<proteinExistence type="inferred from homology"/>
<organism evidence="8 9">
    <name type="scientific">Trichonephila inaurata madagascariensis</name>
    <dbReference type="NCBI Taxonomy" id="2747483"/>
    <lineage>
        <taxon>Eukaryota</taxon>
        <taxon>Metazoa</taxon>
        <taxon>Ecdysozoa</taxon>
        <taxon>Arthropoda</taxon>
        <taxon>Chelicerata</taxon>
        <taxon>Arachnida</taxon>
        <taxon>Araneae</taxon>
        <taxon>Araneomorphae</taxon>
        <taxon>Entelegynae</taxon>
        <taxon>Araneoidea</taxon>
        <taxon>Nephilidae</taxon>
        <taxon>Trichonephila</taxon>
        <taxon>Trichonephila inaurata</taxon>
    </lineage>
</organism>
<feature type="transmembrane region" description="Helical" evidence="7">
    <location>
        <begin position="85"/>
        <end position="103"/>
    </location>
</feature>
<comment type="caution">
    <text evidence="8">The sequence shown here is derived from an EMBL/GenBank/DDBJ whole genome shotgun (WGS) entry which is preliminary data.</text>
</comment>
<evidence type="ECO:0000256" key="7">
    <source>
        <dbReference type="SAM" id="Phobius"/>
    </source>
</evidence>
<comment type="similarity">
    <text evidence="2 6">Belongs to the sodium:solute symporter (SSF) (TC 2.A.21) family.</text>
</comment>